<evidence type="ECO:0000313" key="2">
    <source>
        <dbReference type="Proteomes" id="UP000626109"/>
    </source>
</evidence>
<reference evidence="1" key="1">
    <citation type="submission" date="2021-02" db="EMBL/GenBank/DDBJ databases">
        <authorList>
            <person name="Dougan E. K."/>
            <person name="Rhodes N."/>
            <person name="Thang M."/>
            <person name="Chan C."/>
        </authorList>
    </citation>
    <scope>NUCLEOTIDE SEQUENCE</scope>
</reference>
<name>A0A813JXJ5_POLGL</name>
<protein>
    <submittedName>
        <fullName evidence="1">Uncharacterized protein</fullName>
    </submittedName>
</protein>
<dbReference type="EMBL" id="CAJNNW010026430">
    <property type="protein sequence ID" value="CAE8685274.1"/>
    <property type="molecule type" value="Genomic_DNA"/>
</dbReference>
<sequence>MRQTSSDDVDKYAPNIFSGIQCFVCHFAKFKFLCVTSLLYSVLPRDTCARNHVRHIKQTSRLNATCCKTLLENMDIKQVVPMSIVRIHSISSQEDSTKWLSCPLSRQLQKQQKQHDNNTNIFDHS</sequence>
<dbReference type="AlphaFoldDB" id="A0A813JXJ5"/>
<gene>
    <name evidence="1" type="ORF">PGLA2088_LOCUS24388</name>
</gene>
<evidence type="ECO:0000313" key="1">
    <source>
        <dbReference type="EMBL" id="CAE8685274.1"/>
    </source>
</evidence>
<dbReference type="Proteomes" id="UP000626109">
    <property type="component" value="Unassembled WGS sequence"/>
</dbReference>
<organism evidence="1 2">
    <name type="scientific">Polarella glacialis</name>
    <name type="common">Dinoflagellate</name>
    <dbReference type="NCBI Taxonomy" id="89957"/>
    <lineage>
        <taxon>Eukaryota</taxon>
        <taxon>Sar</taxon>
        <taxon>Alveolata</taxon>
        <taxon>Dinophyceae</taxon>
        <taxon>Suessiales</taxon>
        <taxon>Suessiaceae</taxon>
        <taxon>Polarella</taxon>
    </lineage>
</organism>
<accession>A0A813JXJ5</accession>
<proteinExistence type="predicted"/>
<comment type="caution">
    <text evidence="1">The sequence shown here is derived from an EMBL/GenBank/DDBJ whole genome shotgun (WGS) entry which is preliminary data.</text>
</comment>